<dbReference type="AlphaFoldDB" id="A0A4V6PVH4"/>
<dbReference type="InterPro" id="IPR036390">
    <property type="entry name" value="WH_DNA-bd_sf"/>
</dbReference>
<name>A0A4V6PVH4_9BURK</name>
<dbReference type="PANTHER" id="PTHR43132:SF2">
    <property type="entry name" value="ARSENICAL RESISTANCE OPERON REPRESSOR ARSR-RELATED"/>
    <property type="match status" value="1"/>
</dbReference>
<dbReference type="GO" id="GO:0003700">
    <property type="term" value="F:DNA-binding transcription factor activity"/>
    <property type="evidence" value="ECO:0007669"/>
    <property type="project" value="InterPro"/>
</dbReference>
<dbReference type="PRINTS" id="PR00778">
    <property type="entry name" value="HTHARSR"/>
</dbReference>
<keyword evidence="3" id="KW-0804">Transcription</keyword>
<evidence type="ECO:0000256" key="1">
    <source>
        <dbReference type="ARBA" id="ARBA00023015"/>
    </source>
</evidence>
<dbReference type="SUPFAM" id="SSF46785">
    <property type="entry name" value="Winged helix' DNA-binding domain"/>
    <property type="match status" value="1"/>
</dbReference>
<evidence type="ECO:0000313" key="6">
    <source>
        <dbReference type="Proteomes" id="UP000294593"/>
    </source>
</evidence>
<keyword evidence="6" id="KW-1185">Reference proteome</keyword>
<dbReference type="Gene3D" id="1.10.10.10">
    <property type="entry name" value="Winged helix-like DNA-binding domain superfamily/Winged helix DNA-binding domain"/>
    <property type="match status" value="1"/>
</dbReference>
<keyword evidence="2" id="KW-0238">DNA-binding</keyword>
<feature type="domain" description="HTH arsR-type" evidence="4">
    <location>
        <begin position="29"/>
        <end position="122"/>
    </location>
</feature>
<dbReference type="Pfam" id="PF01022">
    <property type="entry name" value="HTH_5"/>
    <property type="match status" value="1"/>
</dbReference>
<dbReference type="Proteomes" id="UP000294593">
    <property type="component" value="Unassembled WGS sequence"/>
</dbReference>
<dbReference type="CDD" id="cd00090">
    <property type="entry name" value="HTH_ARSR"/>
    <property type="match status" value="1"/>
</dbReference>
<dbReference type="InterPro" id="IPR001845">
    <property type="entry name" value="HTH_ArsR_DNA-bd_dom"/>
</dbReference>
<keyword evidence="1" id="KW-0805">Transcription regulation</keyword>
<sequence length="126" mass="13843">MFYMQVTDPSTNTPTVLHAPPSAADIAALQASAERACALLRVLANADRLVLLCRLTQGEFCVSELENDLGIRQPTLSQQLSVLRQEGLVDTRRQGKNIYYRLVSEDAAAILQVLHSRMCGQALPHP</sequence>
<reference evidence="5 6" key="1">
    <citation type="submission" date="2019-03" db="EMBL/GenBank/DDBJ databases">
        <title>Genomic Encyclopedia of Type Strains, Phase IV (KMG-IV): sequencing the most valuable type-strain genomes for metagenomic binning, comparative biology and taxonomic classification.</title>
        <authorList>
            <person name="Goeker M."/>
        </authorList>
    </citation>
    <scope>NUCLEOTIDE SEQUENCE [LARGE SCALE GENOMIC DNA]</scope>
    <source>
        <strain evidence="5 6">DSM 11901</strain>
    </source>
</reference>
<proteinExistence type="predicted"/>
<evidence type="ECO:0000256" key="3">
    <source>
        <dbReference type="ARBA" id="ARBA00023163"/>
    </source>
</evidence>
<organism evidence="5 6">
    <name type="scientific">Aquabacterium commune</name>
    <dbReference type="NCBI Taxonomy" id="70586"/>
    <lineage>
        <taxon>Bacteria</taxon>
        <taxon>Pseudomonadati</taxon>
        <taxon>Pseudomonadota</taxon>
        <taxon>Betaproteobacteria</taxon>
        <taxon>Burkholderiales</taxon>
        <taxon>Aquabacterium</taxon>
    </lineage>
</organism>
<accession>A0A4V6PVH4</accession>
<dbReference type="NCBIfam" id="NF033788">
    <property type="entry name" value="HTH_metalloreg"/>
    <property type="match status" value="1"/>
</dbReference>
<dbReference type="PANTHER" id="PTHR43132">
    <property type="entry name" value="ARSENICAL RESISTANCE OPERON REPRESSOR ARSR-RELATED"/>
    <property type="match status" value="1"/>
</dbReference>
<dbReference type="InterPro" id="IPR051011">
    <property type="entry name" value="Metal_resp_trans_reg"/>
</dbReference>
<dbReference type="GO" id="GO:0003677">
    <property type="term" value="F:DNA binding"/>
    <property type="evidence" value="ECO:0007669"/>
    <property type="project" value="UniProtKB-KW"/>
</dbReference>
<dbReference type="PROSITE" id="PS50987">
    <property type="entry name" value="HTH_ARSR_2"/>
    <property type="match status" value="1"/>
</dbReference>
<dbReference type="InterPro" id="IPR036388">
    <property type="entry name" value="WH-like_DNA-bd_sf"/>
</dbReference>
<evidence type="ECO:0000313" key="5">
    <source>
        <dbReference type="EMBL" id="TDP85938.1"/>
    </source>
</evidence>
<comment type="caution">
    <text evidence="5">The sequence shown here is derived from an EMBL/GenBank/DDBJ whole genome shotgun (WGS) entry which is preliminary data.</text>
</comment>
<dbReference type="SMART" id="SM00418">
    <property type="entry name" value="HTH_ARSR"/>
    <property type="match status" value="1"/>
</dbReference>
<gene>
    <name evidence="5" type="ORF">EV672_102288</name>
</gene>
<protein>
    <submittedName>
        <fullName evidence="5">ArsR family transcriptional regulator</fullName>
    </submittedName>
</protein>
<dbReference type="EMBL" id="SNXW01000002">
    <property type="protein sequence ID" value="TDP85938.1"/>
    <property type="molecule type" value="Genomic_DNA"/>
</dbReference>
<evidence type="ECO:0000256" key="2">
    <source>
        <dbReference type="ARBA" id="ARBA00023125"/>
    </source>
</evidence>
<evidence type="ECO:0000259" key="4">
    <source>
        <dbReference type="PROSITE" id="PS50987"/>
    </source>
</evidence>
<dbReference type="InterPro" id="IPR011991">
    <property type="entry name" value="ArsR-like_HTH"/>
</dbReference>